<proteinExistence type="predicted"/>
<dbReference type="Proteomes" id="UP000735302">
    <property type="component" value="Unassembled WGS sequence"/>
</dbReference>
<feature type="region of interest" description="Disordered" evidence="1">
    <location>
        <begin position="185"/>
        <end position="209"/>
    </location>
</feature>
<protein>
    <submittedName>
        <fullName evidence="2">Endonuclease-reverse transcriptase</fullName>
    </submittedName>
</protein>
<name>A0AAV4CZG2_9GAST</name>
<gene>
    <name evidence="2" type="ORF">PoB_006379200</name>
</gene>
<feature type="compositionally biased region" description="Basic and acidic residues" evidence="1">
    <location>
        <begin position="191"/>
        <end position="202"/>
    </location>
</feature>
<keyword evidence="2" id="KW-0378">Hydrolase</keyword>
<keyword evidence="2" id="KW-0255">Endonuclease</keyword>
<dbReference type="PANTHER" id="PTHR19446">
    <property type="entry name" value="REVERSE TRANSCRIPTASES"/>
    <property type="match status" value="1"/>
</dbReference>
<comment type="caution">
    <text evidence="2">The sequence shown here is derived from an EMBL/GenBank/DDBJ whole genome shotgun (WGS) entry which is preliminary data.</text>
</comment>
<accession>A0AAV4CZG2</accession>
<evidence type="ECO:0000313" key="3">
    <source>
        <dbReference type="Proteomes" id="UP000735302"/>
    </source>
</evidence>
<reference evidence="2 3" key="1">
    <citation type="journal article" date="2021" name="Elife">
        <title>Chloroplast acquisition without the gene transfer in kleptoplastic sea slugs, Plakobranchus ocellatus.</title>
        <authorList>
            <person name="Maeda T."/>
            <person name="Takahashi S."/>
            <person name="Yoshida T."/>
            <person name="Shimamura S."/>
            <person name="Takaki Y."/>
            <person name="Nagai Y."/>
            <person name="Toyoda A."/>
            <person name="Suzuki Y."/>
            <person name="Arimoto A."/>
            <person name="Ishii H."/>
            <person name="Satoh N."/>
            <person name="Nishiyama T."/>
            <person name="Hasebe M."/>
            <person name="Maruyama T."/>
            <person name="Minagawa J."/>
            <person name="Obokata J."/>
            <person name="Shigenobu S."/>
        </authorList>
    </citation>
    <scope>NUCLEOTIDE SEQUENCE [LARGE SCALE GENOMIC DNA]</scope>
</reference>
<keyword evidence="3" id="KW-1185">Reference proteome</keyword>
<evidence type="ECO:0000256" key="1">
    <source>
        <dbReference type="SAM" id="MobiDB-lite"/>
    </source>
</evidence>
<dbReference type="GO" id="GO:0004519">
    <property type="term" value="F:endonuclease activity"/>
    <property type="evidence" value="ECO:0007669"/>
    <property type="project" value="UniProtKB-KW"/>
</dbReference>
<organism evidence="2 3">
    <name type="scientific">Plakobranchus ocellatus</name>
    <dbReference type="NCBI Taxonomy" id="259542"/>
    <lineage>
        <taxon>Eukaryota</taxon>
        <taxon>Metazoa</taxon>
        <taxon>Spiralia</taxon>
        <taxon>Lophotrochozoa</taxon>
        <taxon>Mollusca</taxon>
        <taxon>Gastropoda</taxon>
        <taxon>Heterobranchia</taxon>
        <taxon>Euthyneura</taxon>
        <taxon>Panpulmonata</taxon>
        <taxon>Sacoglossa</taxon>
        <taxon>Placobranchoidea</taxon>
        <taxon>Plakobranchidae</taxon>
        <taxon>Plakobranchus</taxon>
    </lineage>
</organism>
<dbReference type="EMBL" id="BLXT01007182">
    <property type="protein sequence ID" value="GFO37287.1"/>
    <property type="molecule type" value="Genomic_DNA"/>
</dbReference>
<keyword evidence="2" id="KW-0540">Nuclease</keyword>
<sequence length="209" mass="24446">MYSSDSTADQQEKLEETREDEEINLLLLRSEIEWAIGSLKDGKSPGCDDIQAEMIKACGEEGIDVYHKLCKKIWEKGQWPTDWKRAIFIPLPKKGDLQLCSNYRTISLISHASKILLKIIMKRMERKLEEESIKKLKLTYFGHIKRHQTLEKHILEAKMKGKRGKGRPTRRWENDIEEWLETSTSQAGRLTSDRETFRRRVQEATSRNG</sequence>
<evidence type="ECO:0000313" key="2">
    <source>
        <dbReference type="EMBL" id="GFO37287.1"/>
    </source>
</evidence>
<dbReference type="AlphaFoldDB" id="A0AAV4CZG2"/>